<keyword evidence="1" id="KW-1133">Transmembrane helix</keyword>
<keyword evidence="1" id="KW-0812">Transmembrane</keyword>
<dbReference type="EMBL" id="KZ851901">
    <property type="protein sequence ID" value="RDH24577.1"/>
    <property type="molecule type" value="Genomic_DNA"/>
</dbReference>
<organism evidence="2 3">
    <name type="scientific">Aspergillus niger ATCC 13496</name>
    <dbReference type="NCBI Taxonomy" id="1353008"/>
    <lineage>
        <taxon>Eukaryota</taxon>
        <taxon>Fungi</taxon>
        <taxon>Dikarya</taxon>
        <taxon>Ascomycota</taxon>
        <taxon>Pezizomycotina</taxon>
        <taxon>Eurotiomycetes</taxon>
        <taxon>Eurotiomycetidae</taxon>
        <taxon>Eurotiales</taxon>
        <taxon>Aspergillaceae</taxon>
        <taxon>Aspergillus</taxon>
        <taxon>Aspergillus subgen. Circumdati</taxon>
    </lineage>
</organism>
<dbReference type="AlphaFoldDB" id="A0A370CA49"/>
<name>A0A370CA49_ASPNG</name>
<feature type="transmembrane region" description="Helical" evidence="1">
    <location>
        <begin position="25"/>
        <end position="49"/>
    </location>
</feature>
<sequence>MGGGFIPDGLRDYLPKNREFERFNIWSVVISGYFFITFLFLSFTSYLIFSFCRIFSFISKSYPHCYETIISV</sequence>
<dbReference type="Proteomes" id="UP000253845">
    <property type="component" value="Unassembled WGS sequence"/>
</dbReference>
<dbReference type="VEuPathDB" id="FungiDB:M747DRAFT_87861"/>
<protein>
    <submittedName>
        <fullName evidence="2">Uncharacterized protein</fullName>
    </submittedName>
</protein>
<gene>
    <name evidence="2" type="ORF">M747DRAFT_87861</name>
</gene>
<reference evidence="2 3" key="1">
    <citation type="submission" date="2018-07" db="EMBL/GenBank/DDBJ databases">
        <title>Section-level genome sequencing of Aspergillus section Nigri to investigate inter- and intra-species variation.</title>
        <authorList>
            <consortium name="DOE Joint Genome Institute"/>
            <person name="Vesth T.C."/>
            <person name="Nybo J.L."/>
            <person name="Theobald S."/>
            <person name="Frisvad J.C."/>
            <person name="Larsen T.O."/>
            <person name="Nielsen K.F."/>
            <person name="Hoof J.B."/>
            <person name="Brandl J."/>
            <person name="Salamov A."/>
            <person name="Riley R."/>
            <person name="Gladden J.M."/>
            <person name="Phatale P."/>
            <person name="Nielsen M.T."/>
            <person name="Lyhne E.K."/>
            <person name="Kogle M.E."/>
            <person name="Strasser K."/>
            <person name="McDonnell E."/>
            <person name="Barry K."/>
            <person name="Clum A."/>
            <person name="Chen C."/>
            <person name="Nolan M."/>
            <person name="Sandor L."/>
            <person name="Kuo A."/>
            <person name="Lipzen A."/>
            <person name="Hainaut M."/>
            <person name="Drula E."/>
            <person name="Tsang A."/>
            <person name="Magnuson J.K."/>
            <person name="Henrissat B."/>
            <person name="Wiebenga A."/>
            <person name="Simmons B.A."/>
            <person name="Makela M.R."/>
            <person name="De vries R.P."/>
            <person name="Grigoriev I.V."/>
            <person name="Mortensen U.H."/>
            <person name="Baker S.E."/>
            <person name="Andersen M.R."/>
        </authorList>
    </citation>
    <scope>NUCLEOTIDE SEQUENCE [LARGE SCALE GENOMIC DNA]</scope>
    <source>
        <strain evidence="2 3">ATCC 13496</strain>
    </source>
</reference>
<accession>A0A370CA49</accession>
<evidence type="ECO:0000313" key="2">
    <source>
        <dbReference type="EMBL" id="RDH24577.1"/>
    </source>
</evidence>
<proteinExistence type="predicted"/>
<keyword evidence="1" id="KW-0472">Membrane</keyword>
<evidence type="ECO:0000313" key="3">
    <source>
        <dbReference type="Proteomes" id="UP000253845"/>
    </source>
</evidence>
<evidence type="ECO:0000256" key="1">
    <source>
        <dbReference type="SAM" id="Phobius"/>
    </source>
</evidence>